<evidence type="ECO:0000256" key="1">
    <source>
        <dbReference type="SAM" id="Phobius"/>
    </source>
</evidence>
<evidence type="ECO:0000313" key="2">
    <source>
        <dbReference type="EMBL" id="SBV95399.1"/>
    </source>
</evidence>
<feature type="transmembrane region" description="Helical" evidence="1">
    <location>
        <begin position="7"/>
        <end position="26"/>
    </location>
</feature>
<dbReference type="AlphaFoldDB" id="A0A212J7I6"/>
<gene>
    <name evidence="2" type="ORF">KL86DYS1_11381</name>
</gene>
<keyword evidence="1" id="KW-0812">Transmembrane</keyword>
<proteinExistence type="predicted"/>
<organism evidence="2">
    <name type="scientific">uncultured Dysgonomonas sp</name>
    <dbReference type="NCBI Taxonomy" id="206096"/>
    <lineage>
        <taxon>Bacteria</taxon>
        <taxon>Pseudomonadati</taxon>
        <taxon>Bacteroidota</taxon>
        <taxon>Bacteroidia</taxon>
        <taxon>Bacteroidales</taxon>
        <taxon>Dysgonomonadaceae</taxon>
        <taxon>Dysgonomonas</taxon>
        <taxon>environmental samples</taxon>
    </lineage>
</organism>
<reference evidence="2" key="1">
    <citation type="submission" date="2016-04" db="EMBL/GenBank/DDBJ databases">
        <authorList>
            <person name="Evans L.H."/>
            <person name="Alamgir A."/>
            <person name="Owens N."/>
            <person name="Weber N.D."/>
            <person name="Virtaneva K."/>
            <person name="Barbian K."/>
            <person name="Babar A."/>
            <person name="Rosenke K."/>
        </authorList>
    </citation>
    <scope>NUCLEOTIDE SEQUENCE</scope>
    <source>
        <strain evidence="2">86-1</strain>
    </source>
</reference>
<dbReference type="RefSeq" id="WP_296939304.1">
    <property type="nucleotide sequence ID" value="NZ_LT599032.1"/>
</dbReference>
<name>A0A212J7I6_9BACT</name>
<evidence type="ECO:0008006" key="3">
    <source>
        <dbReference type="Google" id="ProtNLM"/>
    </source>
</evidence>
<dbReference type="Pfam" id="PF10990">
    <property type="entry name" value="DUF2809"/>
    <property type="match status" value="1"/>
</dbReference>
<dbReference type="EMBL" id="FLUM01000001">
    <property type="protein sequence ID" value="SBV95399.1"/>
    <property type="molecule type" value="Genomic_DNA"/>
</dbReference>
<accession>A0A212J7I6</accession>
<feature type="transmembrane region" description="Helical" evidence="1">
    <location>
        <begin position="56"/>
        <end position="78"/>
    </location>
</feature>
<sequence>MKWRFDLKSFIIFLIIFVIEVLIAKFVDDSFIRPYGGDILVVILMYYFVKTFVETKIVYIITGVVLFAYLVEAGQYLHLVEILGMQDNKIMRVVIGSSFSWMDILCYTIGGVICYLIDREK</sequence>
<feature type="transmembrane region" description="Helical" evidence="1">
    <location>
        <begin position="98"/>
        <end position="117"/>
    </location>
</feature>
<keyword evidence="1" id="KW-1133">Transmembrane helix</keyword>
<feature type="transmembrane region" description="Helical" evidence="1">
    <location>
        <begin position="32"/>
        <end position="49"/>
    </location>
</feature>
<keyword evidence="1" id="KW-0472">Membrane</keyword>
<protein>
    <recommendedName>
        <fullName evidence="3">DUF2809 domain-containing protein</fullName>
    </recommendedName>
</protein>
<dbReference type="InterPro" id="IPR021257">
    <property type="entry name" value="DUF2809"/>
</dbReference>